<comment type="similarity">
    <text evidence="1">Belongs to the TMEM70 family.</text>
</comment>
<dbReference type="Proteomes" id="UP001153292">
    <property type="component" value="Chromosome 10"/>
</dbReference>
<evidence type="ECO:0000256" key="1">
    <source>
        <dbReference type="ARBA" id="ARBA00005280"/>
    </source>
</evidence>
<protein>
    <submittedName>
        <fullName evidence="2">Uncharacterized protein</fullName>
    </submittedName>
</protein>
<organism evidence="2 3">
    <name type="scientific">Chilo suppressalis</name>
    <name type="common">Asiatic rice borer moth</name>
    <dbReference type="NCBI Taxonomy" id="168631"/>
    <lineage>
        <taxon>Eukaryota</taxon>
        <taxon>Metazoa</taxon>
        <taxon>Ecdysozoa</taxon>
        <taxon>Arthropoda</taxon>
        <taxon>Hexapoda</taxon>
        <taxon>Insecta</taxon>
        <taxon>Pterygota</taxon>
        <taxon>Neoptera</taxon>
        <taxon>Endopterygota</taxon>
        <taxon>Lepidoptera</taxon>
        <taxon>Glossata</taxon>
        <taxon>Ditrysia</taxon>
        <taxon>Pyraloidea</taxon>
        <taxon>Crambidae</taxon>
        <taxon>Crambinae</taxon>
        <taxon>Chilo</taxon>
    </lineage>
</organism>
<reference evidence="2" key="1">
    <citation type="submission" date="2021-12" db="EMBL/GenBank/DDBJ databases">
        <authorList>
            <person name="King R."/>
        </authorList>
    </citation>
    <scope>NUCLEOTIDE SEQUENCE</scope>
</reference>
<evidence type="ECO:0000313" key="2">
    <source>
        <dbReference type="EMBL" id="CAH0397975.1"/>
    </source>
</evidence>
<evidence type="ECO:0000313" key="3">
    <source>
        <dbReference type="Proteomes" id="UP001153292"/>
    </source>
</evidence>
<dbReference type="PANTHER" id="PTHR13281">
    <property type="entry name" value="TRANSMEMBRANE PROTEIN 70, MITOCHONDRIAL"/>
    <property type="match status" value="1"/>
</dbReference>
<accession>A0ABN8AQW3</accession>
<dbReference type="InterPro" id="IPR009724">
    <property type="entry name" value="TMEM70"/>
</dbReference>
<dbReference type="InterPro" id="IPR045325">
    <property type="entry name" value="TMEM70/TMEM186/TMEM223"/>
</dbReference>
<name>A0ABN8AQW3_CHISP</name>
<sequence length="126" mass="14610">MGSSMLEVLNTQIVVPRIKSKRAKCSDFTYRAHARNREMHYDPKKGTYKATTINFFLTEKELEFNCDDVSVPDIPGMFTTFHAKGKPLFVEARHFNNPLHYAKLMGYDKPMDFKLGEIEDSENNQK</sequence>
<gene>
    <name evidence="2" type="ORF">CHILSU_LOCUS1078</name>
</gene>
<dbReference type="EMBL" id="OU963903">
    <property type="protein sequence ID" value="CAH0397975.1"/>
    <property type="molecule type" value="Genomic_DNA"/>
</dbReference>
<dbReference type="Pfam" id="PF06979">
    <property type="entry name" value="TMEM70"/>
    <property type="match status" value="1"/>
</dbReference>
<dbReference type="PANTHER" id="PTHR13281:SF0">
    <property type="entry name" value="TRANSMEMBRANE PROTEIN 70, MITOCHONDRIAL"/>
    <property type="match status" value="1"/>
</dbReference>
<proteinExistence type="inferred from homology"/>
<keyword evidence="3" id="KW-1185">Reference proteome</keyword>